<protein>
    <recommendedName>
        <fullName evidence="3">Prolipoprotein LppL</fullName>
    </recommendedName>
</protein>
<organism evidence="1 2">
    <name type="scientific">Corynebacterium choanae</name>
    <dbReference type="NCBI Taxonomy" id="1862358"/>
    <lineage>
        <taxon>Bacteria</taxon>
        <taxon>Bacillati</taxon>
        <taxon>Actinomycetota</taxon>
        <taxon>Actinomycetes</taxon>
        <taxon>Mycobacteriales</taxon>
        <taxon>Corynebacteriaceae</taxon>
        <taxon>Corynebacterium</taxon>
    </lineage>
</organism>
<evidence type="ECO:0008006" key="3">
    <source>
        <dbReference type="Google" id="ProtNLM"/>
    </source>
</evidence>
<evidence type="ECO:0000313" key="2">
    <source>
        <dbReference type="Proteomes" id="UP000269019"/>
    </source>
</evidence>
<accession>A0A3G6JAR7</accession>
<dbReference type="Proteomes" id="UP000269019">
    <property type="component" value="Chromosome"/>
</dbReference>
<dbReference type="SUPFAM" id="SSF75011">
    <property type="entry name" value="3-carboxy-cis,cis-mucoante lactonizing enzyme"/>
    <property type="match status" value="1"/>
</dbReference>
<dbReference type="KEGG" id="ccho:CCHOA_05900"/>
<proteinExistence type="predicted"/>
<reference evidence="1 2" key="1">
    <citation type="submission" date="2018-11" db="EMBL/GenBank/DDBJ databases">
        <authorList>
            <person name="Kleinhagauer T."/>
            <person name="Glaeser S.P."/>
            <person name="Spergser J."/>
            <person name="Ruckert C."/>
            <person name="Kaempfer P."/>
            <person name="Busse H.-J."/>
        </authorList>
    </citation>
    <scope>NUCLEOTIDE SEQUENCE [LARGE SCALE GENOMIC DNA]</scope>
    <source>
        <strain evidence="1 2">200CH</strain>
    </source>
</reference>
<keyword evidence="2" id="KW-1185">Reference proteome</keyword>
<gene>
    <name evidence="1" type="ORF">CCHOA_05900</name>
</gene>
<dbReference type="AlphaFoldDB" id="A0A3G6JAR7"/>
<sequence length="363" mass="36772">MLVSLLVVSGLLAGCSSDSPQEQRVDEQALLFGNATPADSPAAPAANPVQLNSSLTTALGGSPVALHSVKNTLIVQGPRGIAVGDLAAITDGTADVVAISQSCGPIAVAPTTTAFPAGAVTISCPTDDAAASATVTIYPLDKLDSPLTATVASAINRATLTSEDSLVVGSDADTQLTVYPVASSGIAVDDGKTIKLDQVSDSLVAVPAADYLDGVVSVNDEKSKIGGVSLAEHDAAYLRGGRGIAQLIAAGDNTIAATDQRNNQLMVFTSSPLIMLHQTQTTGKSPWAVAWDEQAQLIYVSTTADNMLSSYDIHQGVPSLVGQVPTAADIRSVVVVGDNVVTLSANGTLDVLSADALATLRGE</sequence>
<dbReference type="EMBL" id="CP033896">
    <property type="protein sequence ID" value="AZA13580.1"/>
    <property type="molecule type" value="Genomic_DNA"/>
</dbReference>
<name>A0A3G6JAR7_9CORY</name>
<evidence type="ECO:0000313" key="1">
    <source>
        <dbReference type="EMBL" id="AZA13580.1"/>
    </source>
</evidence>